<evidence type="ECO:0000256" key="7">
    <source>
        <dbReference type="ARBA" id="ARBA00022737"/>
    </source>
</evidence>
<dbReference type="InterPro" id="IPR054069">
    <property type="entry name" value="CAPN3/13-like_C_EFh"/>
</dbReference>
<feature type="domain" description="EF-hand" evidence="22">
    <location>
        <begin position="695"/>
        <end position="729"/>
    </location>
</feature>
<evidence type="ECO:0000256" key="6">
    <source>
        <dbReference type="ARBA" id="ARBA00022723"/>
    </source>
</evidence>
<proteinExistence type="inferred from homology"/>
<accession>A0A8C7BYR0</accession>
<dbReference type="Pfam" id="PF01067">
    <property type="entry name" value="Calpain_III"/>
    <property type="match status" value="1"/>
</dbReference>
<dbReference type="Gene3D" id="1.10.238.10">
    <property type="entry name" value="EF-hand"/>
    <property type="match status" value="1"/>
</dbReference>
<dbReference type="Proteomes" id="UP000694425">
    <property type="component" value="Unplaced"/>
</dbReference>
<reference evidence="23" key="2">
    <citation type="submission" date="2025-09" db="UniProtKB">
        <authorList>
            <consortium name="Ensembl"/>
        </authorList>
    </citation>
    <scope>IDENTIFICATION</scope>
</reference>
<reference evidence="23" key="1">
    <citation type="submission" date="2025-08" db="UniProtKB">
        <authorList>
            <consortium name="Ensembl"/>
        </authorList>
    </citation>
    <scope>IDENTIFICATION</scope>
</reference>
<keyword evidence="7" id="KW-0677">Repeat</keyword>
<evidence type="ECO:0000256" key="5">
    <source>
        <dbReference type="ARBA" id="ARBA00022670"/>
    </source>
</evidence>
<evidence type="ECO:0000256" key="11">
    <source>
        <dbReference type="ARBA" id="ARBA00023242"/>
    </source>
</evidence>
<evidence type="ECO:0000256" key="10">
    <source>
        <dbReference type="ARBA" id="ARBA00022837"/>
    </source>
</evidence>
<dbReference type="GO" id="GO:0005737">
    <property type="term" value="C:cytoplasm"/>
    <property type="evidence" value="ECO:0007669"/>
    <property type="project" value="UniProtKB-SubCell"/>
</dbReference>
<dbReference type="InterPro" id="IPR022682">
    <property type="entry name" value="Calpain_domain_III"/>
</dbReference>
<dbReference type="GO" id="GO:0043066">
    <property type="term" value="P:negative regulation of apoptotic process"/>
    <property type="evidence" value="ECO:0007669"/>
    <property type="project" value="TreeGrafter"/>
</dbReference>
<dbReference type="Pfam" id="PF13833">
    <property type="entry name" value="EF-hand_8"/>
    <property type="match status" value="1"/>
</dbReference>
<feature type="domain" description="EF-hand" evidence="22">
    <location>
        <begin position="630"/>
        <end position="665"/>
    </location>
</feature>
<dbReference type="InterPro" id="IPR001300">
    <property type="entry name" value="Peptidase_C2_calpain_cat"/>
</dbReference>
<evidence type="ECO:0000256" key="4">
    <source>
        <dbReference type="ARBA" id="ARBA00022490"/>
    </source>
</evidence>
<dbReference type="Pfam" id="PF21875">
    <property type="entry name" value="CAPN13-like_C_EFh"/>
    <property type="match status" value="1"/>
</dbReference>
<dbReference type="GeneID" id="122892893"/>
<dbReference type="InterPro" id="IPR000169">
    <property type="entry name" value="Pept_cys_AS"/>
</dbReference>
<dbReference type="GO" id="GO:0004198">
    <property type="term" value="F:calcium-dependent cysteine-type endopeptidase activity"/>
    <property type="evidence" value="ECO:0007669"/>
    <property type="project" value="UniProtKB-UniRule"/>
</dbReference>
<feature type="active site" evidence="17 18">
    <location>
        <position position="129"/>
    </location>
</feature>
<dbReference type="InterPro" id="IPR002048">
    <property type="entry name" value="EF_hand_dom"/>
</dbReference>
<dbReference type="InterPro" id="IPR036213">
    <property type="entry name" value="Calpain_III_sf"/>
</dbReference>
<dbReference type="SUPFAM" id="SSF47473">
    <property type="entry name" value="EF-hand"/>
    <property type="match status" value="1"/>
</dbReference>
<comment type="catalytic activity">
    <reaction evidence="12 19">
        <text>Broad endopeptidase activity.</text>
        <dbReference type="EC" id="3.4.22.54"/>
    </reaction>
</comment>
<gene>
    <name evidence="23" type="primary">CAPN3</name>
</gene>
<keyword evidence="4 19" id="KW-0963">Cytoplasm</keyword>
<dbReference type="CDD" id="cd16190">
    <property type="entry name" value="EFh_PEF_CAPN3"/>
    <property type="match status" value="1"/>
</dbReference>
<evidence type="ECO:0000256" key="17">
    <source>
        <dbReference type="PIRSR" id="PIRSR622684-1"/>
    </source>
</evidence>
<evidence type="ECO:0000259" key="22">
    <source>
        <dbReference type="PROSITE" id="PS50222"/>
    </source>
</evidence>
<keyword evidence="24" id="KW-1185">Reference proteome</keyword>
<comment type="subunit">
    <text evidence="15">Homodimer; via EF-hand domain 4. Interacts with TTN/titin. Interacts with CMYA5; this interaction, which results in CMYA5 proteolysis, may protect CAPN3 from autolysis. Interacts with SIMC1. Interacts with UTP25; the interaction is required for CAPN3 translocation to the nucleolus.</text>
</comment>
<dbReference type="Pfam" id="PF00648">
    <property type="entry name" value="Peptidase_C2"/>
    <property type="match status" value="1"/>
</dbReference>
<dbReference type="Ensembl" id="ENSNVIT00000028520.1">
    <property type="protein sequence ID" value="ENSNVIP00000024579.1"/>
    <property type="gene ID" value="ENSNVIG00000018688.1"/>
</dbReference>
<feature type="active site" evidence="17 18">
    <location>
        <position position="310"/>
    </location>
</feature>
<evidence type="ECO:0000256" key="3">
    <source>
        <dbReference type="ARBA" id="ARBA00007623"/>
    </source>
</evidence>
<keyword evidence="8 18" id="KW-0378">Hydrolase</keyword>
<evidence type="ECO:0000256" key="8">
    <source>
        <dbReference type="ARBA" id="ARBA00022801"/>
    </source>
</evidence>
<evidence type="ECO:0000256" key="14">
    <source>
        <dbReference type="ARBA" id="ARBA00023844"/>
    </source>
</evidence>
<evidence type="ECO:0000256" key="16">
    <source>
        <dbReference type="ARBA" id="ARBA00057973"/>
    </source>
</evidence>
<dbReference type="InterPro" id="IPR011992">
    <property type="entry name" value="EF-hand-dom_pair"/>
</dbReference>
<dbReference type="PROSITE" id="PS50222">
    <property type="entry name" value="EF_HAND_2"/>
    <property type="match status" value="2"/>
</dbReference>
<organism evidence="23 24">
    <name type="scientific">Neovison vison</name>
    <name type="common">American mink</name>
    <name type="synonym">Mustela vison</name>
    <dbReference type="NCBI Taxonomy" id="452646"/>
    <lineage>
        <taxon>Eukaryota</taxon>
        <taxon>Metazoa</taxon>
        <taxon>Chordata</taxon>
        <taxon>Craniata</taxon>
        <taxon>Vertebrata</taxon>
        <taxon>Euteleostomi</taxon>
        <taxon>Mammalia</taxon>
        <taxon>Eutheria</taxon>
        <taxon>Laurasiatheria</taxon>
        <taxon>Carnivora</taxon>
        <taxon>Caniformia</taxon>
        <taxon>Musteloidea</taxon>
        <taxon>Mustelidae</taxon>
        <taxon>Mustelinae</taxon>
        <taxon>Neogale</taxon>
    </lineage>
</organism>
<dbReference type="RefSeq" id="XP_044085468.1">
    <property type="nucleotide sequence ID" value="XM_044229533.1"/>
</dbReference>
<evidence type="ECO:0000256" key="13">
    <source>
        <dbReference type="ARBA" id="ARBA00023801"/>
    </source>
</evidence>
<dbReference type="SMART" id="SM00054">
    <property type="entry name" value="EFh"/>
    <property type="match status" value="3"/>
</dbReference>
<dbReference type="GO" id="GO:0006508">
    <property type="term" value="P:proteolysis"/>
    <property type="evidence" value="ECO:0007669"/>
    <property type="project" value="UniProtKB-UniRule"/>
</dbReference>
<feature type="active site" evidence="17 18">
    <location>
        <position position="286"/>
    </location>
</feature>
<keyword evidence="11" id="KW-0539">Nucleus</keyword>
<dbReference type="PROSITE" id="PS50203">
    <property type="entry name" value="CALPAIN_CAT"/>
    <property type="match status" value="1"/>
</dbReference>
<evidence type="ECO:0000256" key="18">
    <source>
        <dbReference type="PROSITE-ProRule" id="PRU00239"/>
    </source>
</evidence>
<protein>
    <recommendedName>
        <fullName evidence="14 19">Calpain-3</fullName>
        <ecNumber evidence="13 19">3.4.22.54</ecNumber>
    </recommendedName>
</protein>
<name>A0A8C7BYR0_NEOVI</name>
<dbReference type="InterPro" id="IPR038765">
    <property type="entry name" value="Papain-like_cys_pep_sf"/>
</dbReference>
<keyword evidence="6 19" id="KW-0479">Metal-binding</keyword>
<evidence type="ECO:0000256" key="20">
    <source>
        <dbReference type="SAM" id="MobiDB-lite"/>
    </source>
</evidence>
<dbReference type="PRINTS" id="PR00704">
    <property type="entry name" value="CALPAIN"/>
</dbReference>
<dbReference type="GeneTree" id="ENSGT00940000156092"/>
<dbReference type="GO" id="GO:0005509">
    <property type="term" value="F:calcium ion binding"/>
    <property type="evidence" value="ECO:0007669"/>
    <property type="project" value="UniProtKB-UniRule"/>
</dbReference>
<dbReference type="SMART" id="SM00720">
    <property type="entry name" value="calpain_III"/>
    <property type="match status" value="1"/>
</dbReference>
<dbReference type="CDD" id="cd00044">
    <property type="entry name" value="CysPc"/>
    <property type="match status" value="1"/>
</dbReference>
<keyword evidence="9 18" id="KW-0788">Thiol protease</keyword>
<evidence type="ECO:0000256" key="15">
    <source>
        <dbReference type="ARBA" id="ARBA00046710"/>
    </source>
</evidence>
<dbReference type="PANTHER" id="PTHR10183">
    <property type="entry name" value="CALPAIN"/>
    <property type="match status" value="1"/>
</dbReference>
<keyword evidence="10 19" id="KW-0106">Calcium</keyword>
<dbReference type="EC" id="3.4.22.54" evidence="13 19"/>
<dbReference type="FunFam" id="2.60.120.380:FF:000002">
    <property type="entry name" value="calpain-3 isoform X1"/>
    <property type="match status" value="1"/>
</dbReference>
<dbReference type="InterPro" id="IPR022683">
    <property type="entry name" value="Calpain_III"/>
</dbReference>
<evidence type="ECO:0000259" key="21">
    <source>
        <dbReference type="PROSITE" id="PS50203"/>
    </source>
</evidence>
<keyword evidence="5 18" id="KW-0645">Protease</keyword>
<sequence>MPTVISPSVAPRTGAEPRSPGPIPPPGEGKTTEAGGTNPSGIYSAIISRNFPIIGVKEKTFEQLHKKCLEKKVLYLDPEFPPDETSLFYSQKFPIQFIWKRPPEICENPRFIIGGANRTDICQGDLGDCWFLAAIACLTLNERLLFRVIPHDQSFTENYAGIFHFQFWRYGDWVDVVIDDCLPTYNNQLVFTKSNHRNEFWSALLEKAYAKLHGSYEALKGGNTTEAMEDFTGGVTEFFEIKDAPRDMYKIMKKAIERGSLMGCSIDTIVPVQYETRMACGLVKGHAYSVTGLEEALFKGEKVKLVRLRNPWGQVEWNGSWSDGWKDWSFVDKDEKARLQHQVTEDGEFWMSYDDFIYHFTKLEICNLTADALESDKLQTWTVSVNEGRWVRGCSAGGCRNFPDTFWTNPQYRLKLLEEDDDPDDSEVICSFLVALMQKNRRKDRKLGANLFTIGFAIYEVPKEMHGNKQHLQKDFFLYNASKARSKTYINMREVSERFRLPPSEYVIVPSTYEPHQEGEFILRVFSEKRNLSEEVENIISVDRPVPRHGNTDQESEEQLQFRNIFRQIAGDDMEVCADELKNILNTVVNKHKDLKTQGFTLESCRSMIALMDTDGSGRLNLQEFHHLWKKIKAWQKIFKNYDTDHSGTINSYEMRNAVNDAGFHLNSQLYDIITMRYADKHMNIDFDSFICCFVRLEGMFRAFNAFDKDGDGIIKLNVLEWLQLTMYA</sequence>
<dbReference type="Gene3D" id="3.90.70.10">
    <property type="entry name" value="Cysteine proteinases"/>
    <property type="match status" value="1"/>
</dbReference>
<comment type="function">
    <text evidence="16">Calcium-regulated non-lysosomal thiol-protease. Proteolytically cleaves CTBP1. Mediates, with UTP25, the proteasome-independent degradation of p53/TP53.</text>
</comment>
<dbReference type="InterPro" id="IPR018247">
    <property type="entry name" value="EF_Hand_1_Ca_BS"/>
</dbReference>
<comment type="similarity">
    <text evidence="3 19">Belongs to the peptidase C2 family.</text>
</comment>
<dbReference type="InterPro" id="IPR022684">
    <property type="entry name" value="Calpain_cysteine_protease"/>
</dbReference>
<evidence type="ECO:0000256" key="9">
    <source>
        <dbReference type="ARBA" id="ARBA00022807"/>
    </source>
</evidence>
<feature type="domain" description="Calpain catalytic" evidence="21">
    <location>
        <begin position="74"/>
        <end position="369"/>
    </location>
</feature>
<evidence type="ECO:0000256" key="1">
    <source>
        <dbReference type="ARBA" id="ARBA00004496"/>
    </source>
</evidence>
<dbReference type="SMART" id="SM00230">
    <property type="entry name" value="CysPc"/>
    <property type="match status" value="1"/>
</dbReference>
<evidence type="ECO:0000313" key="23">
    <source>
        <dbReference type="Ensembl" id="ENSNVIP00000024579.1"/>
    </source>
</evidence>
<dbReference type="FunFam" id="3.90.70.10:FF:000555">
    <property type="entry name" value="Calpain-3"/>
    <property type="match status" value="1"/>
</dbReference>
<evidence type="ECO:0000256" key="12">
    <source>
        <dbReference type="ARBA" id="ARBA00023702"/>
    </source>
</evidence>
<dbReference type="Gene3D" id="2.60.120.380">
    <property type="match status" value="1"/>
</dbReference>
<dbReference type="InterPro" id="IPR033883">
    <property type="entry name" value="C2_III"/>
</dbReference>
<dbReference type="PANTHER" id="PTHR10183:SF329">
    <property type="entry name" value="CALPAIN-3"/>
    <property type="match status" value="1"/>
</dbReference>
<dbReference type="FunFam" id="1.10.238.10:FF:000065">
    <property type="entry name" value="calpain-3 isoform X1"/>
    <property type="match status" value="1"/>
</dbReference>
<evidence type="ECO:0000256" key="19">
    <source>
        <dbReference type="RuleBase" id="RU367132"/>
    </source>
</evidence>
<dbReference type="PROSITE" id="PS00139">
    <property type="entry name" value="THIOL_PROTEASE_CYS"/>
    <property type="match status" value="1"/>
</dbReference>
<dbReference type="CDD" id="cd00214">
    <property type="entry name" value="Calpain_III"/>
    <property type="match status" value="1"/>
</dbReference>
<feature type="region of interest" description="Disordered" evidence="20">
    <location>
        <begin position="1"/>
        <end position="38"/>
    </location>
</feature>
<dbReference type="InterPro" id="IPR029531">
    <property type="entry name" value="CAPN3_PEF"/>
</dbReference>
<dbReference type="PROSITE" id="PS00018">
    <property type="entry name" value="EF_HAND_1"/>
    <property type="match status" value="1"/>
</dbReference>
<dbReference type="SUPFAM" id="SSF49758">
    <property type="entry name" value="Calpain large subunit, middle domain (domain III)"/>
    <property type="match status" value="1"/>
</dbReference>
<dbReference type="AlphaFoldDB" id="A0A8C7BYR0"/>
<dbReference type="CTD" id="825"/>
<comment type="subcellular location">
    <subcellularLocation>
        <location evidence="1 19">Cytoplasm</location>
    </subcellularLocation>
    <subcellularLocation>
        <location evidence="2">Nucleus</location>
        <location evidence="2">Nucleolus</location>
    </subcellularLocation>
</comment>
<dbReference type="GO" id="GO:0005730">
    <property type="term" value="C:nucleolus"/>
    <property type="evidence" value="ECO:0007669"/>
    <property type="project" value="UniProtKB-SubCell"/>
</dbReference>
<dbReference type="SUPFAM" id="SSF54001">
    <property type="entry name" value="Cysteine proteinases"/>
    <property type="match status" value="1"/>
</dbReference>
<evidence type="ECO:0000256" key="2">
    <source>
        <dbReference type="ARBA" id="ARBA00004604"/>
    </source>
</evidence>
<evidence type="ECO:0000313" key="24">
    <source>
        <dbReference type="Proteomes" id="UP000694425"/>
    </source>
</evidence>